<evidence type="ECO:0000256" key="4">
    <source>
        <dbReference type="ARBA" id="ARBA00023269"/>
    </source>
</evidence>
<dbReference type="PANTHER" id="PTHR11426">
    <property type="entry name" value="HISTONE H3"/>
    <property type="match status" value="1"/>
</dbReference>
<feature type="region of interest" description="Disordered" evidence="5">
    <location>
        <begin position="1"/>
        <end position="23"/>
    </location>
</feature>
<dbReference type="Pfam" id="PF00125">
    <property type="entry name" value="Histone"/>
    <property type="match status" value="1"/>
</dbReference>
<evidence type="ECO:0000259" key="6">
    <source>
        <dbReference type="Pfam" id="PF00125"/>
    </source>
</evidence>
<feature type="domain" description="HAT C-terminal dimerisation" evidence="7">
    <location>
        <begin position="128"/>
        <end position="188"/>
    </location>
</feature>
<dbReference type="EMBL" id="SNSC02000001">
    <property type="protein sequence ID" value="TID27237.1"/>
    <property type="molecule type" value="Genomic_DNA"/>
</dbReference>
<keyword evidence="3" id="KW-0158">Chromosome</keyword>
<dbReference type="GO" id="GO:0003677">
    <property type="term" value="F:DNA binding"/>
    <property type="evidence" value="ECO:0007669"/>
    <property type="project" value="InterPro"/>
</dbReference>
<dbReference type="AlphaFoldDB" id="A0A4Z1PHD3"/>
<dbReference type="GO" id="GO:0030527">
    <property type="term" value="F:structural constituent of chromatin"/>
    <property type="evidence" value="ECO:0007669"/>
    <property type="project" value="InterPro"/>
</dbReference>
<protein>
    <submittedName>
        <fullName evidence="8">Histone H3</fullName>
    </submittedName>
</protein>
<dbReference type="GO" id="GO:0046982">
    <property type="term" value="F:protein heterodimerization activity"/>
    <property type="evidence" value="ECO:0007669"/>
    <property type="project" value="InterPro"/>
</dbReference>
<comment type="subcellular location">
    <subcellularLocation>
        <location evidence="1">Chromosome</location>
    </subcellularLocation>
</comment>
<feature type="region of interest" description="Disordered" evidence="5">
    <location>
        <begin position="258"/>
        <end position="279"/>
    </location>
</feature>
<evidence type="ECO:0000313" key="8">
    <source>
        <dbReference type="EMBL" id="TID27237.1"/>
    </source>
</evidence>
<feature type="domain" description="Core Histone H2A/H2B/H3" evidence="6">
    <location>
        <begin position="36"/>
        <end position="73"/>
    </location>
</feature>
<organism evidence="8 9">
    <name type="scientific">Venturia nashicola</name>
    <dbReference type="NCBI Taxonomy" id="86259"/>
    <lineage>
        <taxon>Eukaryota</taxon>
        <taxon>Fungi</taxon>
        <taxon>Dikarya</taxon>
        <taxon>Ascomycota</taxon>
        <taxon>Pezizomycotina</taxon>
        <taxon>Dothideomycetes</taxon>
        <taxon>Pleosporomycetidae</taxon>
        <taxon>Venturiales</taxon>
        <taxon>Venturiaceae</taxon>
        <taxon>Venturia</taxon>
    </lineage>
</organism>
<evidence type="ECO:0000313" key="9">
    <source>
        <dbReference type="Proteomes" id="UP000298493"/>
    </source>
</evidence>
<dbReference type="InterPro" id="IPR009072">
    <property type="entry name" value="Histone-fold"/>
</dbReference>
<evidence type="ECO:0000259" key="7">
    <source>
        <dbReference type="Pfam" id="PF05699"/>
    </source>
</evidence>
<dbReference type="Gene3D" id="1.10.20.10">
    <property type="entry name" value="Histone, subunit A"/>
    <property type="match status" value="1"/>
</dbReference>
<comment type="similarity">
    <text evidence="2">Belongs to the histone H3 family.</text>
</comment>
<dbReference type="Proteomes" id="UP000298493">
    <property type="component" value="Unassembled WGS sequence"/>
</dbReference>
<evidence type="ECO:0000256" key="3">
    <source>
        <dbReference type="ARBA" id="ARBA00022454"/>
    </source>
</evidence>
<dbReference type="Pfam" id="PF05699">
    <property type="entry name" value="Dimer_Tnp_hAT"/>
    <property type="match status" value="1"/>
</dbReference>
<reference evidence="8 9" key="1">
    <citation type="submission" date="2019-04" db="EMBL/GenBank/DDBJ databases">
        <title>High contiguity whole genome sequence and gene annotation resource for two Venturia nashicola isolates.</title>
        <authorList>
            <person name="Prokchorchik M."/>
            <person name="Won K."/>
            <person name="Lee Y."/>
            <person name="Choi E.D."/>
            <person name="Segonzac C."/>
            <person name="Sohn K.H."/>
        </authorList>
    </citation>
    <scope>NUCLEOTIDE SEQUENCE [LARGE SCALE GENOMIC DNA]</scope>
    <source>
        <strain evidence="8 9">PRI2</strain>
    </source>
</reference>
<dbReference type="InterPro" id="IPR007125">
    <property type="entry name" value="H2A/H2B/H3"/>
</dbReference>
<dbReference type="InterPro" id="IPR012337">
    <property type="entry name" value="RNaseH-like_sf"/>
</dbReference>
<dbReference type="SUPFAM" id="SSF47113">
    <property type="entry name" value="Histone-fold"/>
    <property type="match status" value="1"/>
</dbReference>
<evidence type="ECO:0000256" key="1">
    <source>
        <dbReference type="ARBA" id="ARBA00004286"/>
    </source>
</evidence>
<name>A0A4Z1PHD3_9PEZI</name>
<dbReference type="SUPFAM" id="SSF53098">
    <property type="entry name" value="Ribonuclease H-like"/>
    <property type="match status" value="1"/>
</dbReference>
<dbReference type="PRINTS" id="PR00622">
    <property type="entry name" value="HISTONEH3"/>
</dbReference>
<dbReference type="GO" id="GO:0000786">
    <property type="term" value="C:nucleosome"/>
    <property type="evidence" value="ECO:0007669"/>
    <property type="project" value="UniProtKB-KW"/>
</dbReference>
<accession>A0A4Z1PHD3</accession>
<evidence type="ECO:0000256" key="5">
    <source>
        <dbReference type="SAM" id="MobiDB-lite"/>
    </source>
</evidence>
<keyword evidence="4" id="KW-0238">DNA-binding</keyword>
<dbReference type="STRING" id="86259.A0A4Z1PHD3"/>
<comment type="caution">
    <text evidence="8">The sequence shown here is derived from an EMBL/GenBank/DDBJ whole genome shotgun (WGS) entry which is preliminary data.</text>
</comment>
<dbReference type="InterPro" id="IPR000164">
    <property type="entry name" value="Histone_H3/CENP-A"/>
</dbReference>
<dbReference type="InterPro" id="IPR008906">
    <property type="entry name" value="HATC_C_dom"/>
</dbReference>
<keyword evidence="9" id="KW-1185">Reference proteome</keyword>
<gene>
    <name evidence="8" type="ORF">E6O75_ATG00004</name>
</gene>
<keyword evidence="4" id="KW-0544">Nucleosome core</keyword>
<proteinExistence type="inferred from homology"/>
<dbReference type="SMART" id="SM00428">
    <property type="entry name" value="H3"/>
    <property type="match status" value="1"/>
</dbReference>
<sequence length="279" mass="31475">MLDAQMLEDPGEPSDSVPKLRPPPPVALAAAASAVAKTPFSRVVREVAHDFKEDLRFQATAIEALQEAAECYLRNPAIRRVEVPSSLQRGYINLDSVMDLRTAVEPSTKHDTRPTATRVVTDAQREFDEYRSWNEVRPDLKEPFQQWRSVEHRFPRIAMMVKDLFAIQAAGVGVEREFSIASNFNTDDKSYSAQVLGALMVSNHEQTVDSKQHILDYYSMGRRDVHITEDELAAERAEQTKELVRIVDEMQRLDEISDREDTADPNNTLLLAKGASPPI</sequence>
<evidence type="ECO:0000256" key="2">
    <source>
        <dbReference type="ARBA" id="ARBA00010343"/>
    </source>
</evidence>